<proteinExistence type="predicted"/>
<protein>
    <submittedName>
        <fullName evidence="3">Uncharacterized protein</fullName>
    </submittedName>
</protein>
<dbReference type="Proteomes" id="UP000478463">
    <property type="component" value="Chromosome"/>
</dbReference>
<evidence type="ECO:0000256" key="2">
    <source>
        <dbReference type="SAM" id="Phobius"/>
    </source>
</evidence>
<dbReference type="EMBL" id="CP063310">
    <property type="protein sequence ID" value="QOS69871.1"/>
    <property type="molecule type" value="Genomic_DNA"/>
</dbReference>
<feature type="region of interest" description="Disordered" evidence="1">
    <location>
        <begin position="410"/>
        <end position="440"/>
    </location>
</feature>
<evidence type="ECO:0000313" key="3">
    <source>
        <dbReference type="EMBL" id="QOS69871.1"/>
    </source>
</evidence>
<dbReference type="RefSeq" id="WP_160941553.1">
    <property type="nucleotide sequence ID" value="NZ_CP063310.1"/>
</dbReference>
<organism evidence="3 4">
    <name type="scientific">Eggerthella guodeyinii</name>
    <dbReference type="NCBI Taxonomy" id="2690837"/>
    <lineage>
        <taxon>Bacteria</taxon>
        <taxon>Bacillati</taxon>
        <taxon>Actinomycetota</taxon>
        <taxon>Coriobacteriia</taxon>
        <taxon>Eggerthellales</taxon>
        <taxon>Eggerthellaceae</taxon>
        <taxon>Eggerthella</taxon>
    </lineage>
</organism>
<evidence type="ECO:0000256" key="1">
    <source>
        <dbReference type="SAM" id="MobiDB-lite"/>
    </source>
</evidence>
<evidence type="ECO:0000313" key="4">
    <source>
        <dbReference type="Proteomes" id="UP000478463"/>
    </source>
</evidence>
<keyword evidence="2" id="KW-0812">Transmembrane</keyword>
<gene>
    <name evidence="3" type="ORF">GS424_008560</name>
</gene>
<dbReference type="AlphaFoldDB" id="A0A6L7ITG2"/>
<accession>A0A6L7ITG2</accession>
<feature type="transmembrane region" description="Helical" evidence="2">
    <location>
        <begin position="512"/>
        <end position="533"/>
    </location>
</feature>
<keyword evidence="2" id="KW-1133">Transmembrane helix</keyword>
<feature type="compositionally biased region" description="Basic and acidic residues" evidence="1">
    <location>
        <begin position="411"/>
        <end position="420"/>
    </location>
</feature>
<dbReference type="KEGG" id="egd:GS424_008560"/>
<reference evidence="3 4" key="1">
    <citation type="submission" date="2020-10" db="EMBL/GenBank/DDBJ databases">
        <title>Eggerthella sp. nov., isolated from human feces.</title>
        <authorList>
            <person name="Yajun G."/>
        </authorList>
    </citation>
    <scope>NUCLEOTIDE SEQUENCE [LARGE SCALE GENOMIC DNA]</scope>
    <source>
        <strain evidence="3 4">HF-1101</strain>
    </source>
</reference>
<feature type="compositionally biased region" description="Acidic residues" evidence="1">
    <location>
        <begin position="421"/>
        <end position="435"/>
    </location>
</feature>
<name>A0A6L7ITG2_9ACTN</name>
<sequence>MKERITTIVPRALTALFLAVALSLPNYSAAFEAWHDQDDYLSSLYDQYLSEFGAQEAHAILPALALPAALTAAGVTTETAAAAFAAICTAVAGVSLVQAWDDLSLKDKQTYGSQTGYLQALLFGGAISQGLWTWDQNGGEPPEPNGDGGNKLNAAIIALCTGAGVVAVKDLADAAGYLIDFLTNPAGEDENGLLTGLGIGSGKKIKGLDVDIPSISLLSNNVLSNGYKFGSQYNMFQVGYTSDNRLLLSNVFSGQVFFILFQNTDGRLFLVPRPFSWSKGTDGNYSLKYQTVDPSGSYEYRYFNPADVDTSLCAVYPVFPSVISLIDNTDSGKGGEIYSNGVWDDSLIDSSNSGFLSSNAPIASSDMLGGVAQAGVGSEAAQQIVNSYVTNNIANSEKVVTVPSSLEDTADYDKVVRDPEPDPDPGGDPDPDPGGDETTAQKAEKLAKLPVQQLFPFCLIYDIQLLVEHVAGGGVATMADDSLVFEFDVGFGYFDAPLVIDLTDYRDMQGTFHMAFDVMLVVGLLYFSISLFLKARSD</sequence>
<keyword evidence="2" id="KW-0472">Membrane</keyword>